<accession>A0A165RAW6</accession>
<protein>
    <submittedName>
        <fullName evidence="1">Uncharacterized protein</fullName>
    </submittedName>
</protein>
<dbReference type="InParanoid" id="A0A165RAW6"/>
<keyword evidence="2" id="KW-1185">Reference proteome</keyword>
<dbReference type="EMBL" id="KV425584">
    <property type="protein sequence ID" value="KZT23550.1"/>
    <property type="molecule type" value="Genomic_DNA"/>
</dbReference>
<evidence type="ECO:0000313" key="1">
    <source>
        <dbReference type="EMBL" id="KZT23550.1"/>
    </source>
</evidence>
<dbReference type="AlphaFoldDB" id="A0A165RAW6"/>
<proteinExistence type="predicted"/>
<name>A0A165RAW6_9AGAM</name>
<organism evidence="1 2">
    <name type="scientific">Neolentinus lepideus HHB14362 ss-1</name>
    <dbReference type="NCBI Taxonomy" id="1314782"/>
    <lineage>
        <taxon>Eukaryota</taxon>
        <taxon>Fungi</taxon>
        <taxon>Dikarya</taxon>
        <taxon>Basidiomycota</taxon>
        <taxon>Agaricomycotina</taxon>
        <taxon>Agaricomycetes</taxon>
        <taxon>Gloeophyllales</taxon>
        <taxon>Gloeophyllaceae</taxon>
        <taxon>Neolentinus</taxon>
    </lineage>
</organism>
<gene>
    <name evidence="1" type="ORF">NEOLEDRAFT_536534</name>
</gene>
<reference evidence="1 2" key="1">
    <citation type="journal article" date="2016" name="Mol. Biol. Evol.">
        <title>Comparative Genomics of Early-Diverging Mushroom-Forming Fungi Provides Insights into the Origins of Lignocellulose Decay Capabilities.</title>
        <authorList>
            <person name="Nagy L.G."/>
            <person name="Riley R."/>
            <person name="Tritt A."/>
            <person name="Adam C."/>
            <person name="Daum C."/>
            <person name="Floudas D."/>
            <person name="Sun H."/>
            <person name="Yadav J.S."/>
            <person name="Pangilinan J."/>
            <person name="Larsson K.H."/>
            <person name="Matsuura K."/>
            <person name="Barry K."/>
            <person name="Labutti K."/>
            <person name="Kuo R."/>
            <person name="Ohm R.A."/>
            <person name="Bhattacharya S.S."/>
            <person name="Shirouzu T."/>
            <person name="Yoshinaga Y."/>
            <person name="Martin F.M."/>
            <person name="Grigoriev I.V."/>
            <person name="Hibbett D.S."/>
        </authorList>
    </citation>
    <scope>NUCLEOTIDE SEQUENCE [LARGE SCALE GENOMIC DNA]</scope>
    <source>
        <strain evidence="1 2">HHB14362 ss-1</strain>
    </source>
</reference>
<evidence type="ECO:0000313" key="2">
    <source>
        <dbReference type="Proteomes" id="UP000076761"/>
    </source>
</evidence>
<dbReference type="Proteomes" id="UP000076761">
    <property type="component" value="Unassembled WGS sequence"/>
</dbReference>
<sequence length="99" mass="11288">MVPRSMNSSHKLRSMCYLELLRLALTLDVLSISMVVLCLCTQGHLTQSFWSPISESTRITVVPLQHITNTSPRIRPLLTRQLIIFACLHTSASQQYFSR</sequence>